<proteinExistence type="predicted"/>
<protein>
    <submittedName>
        <fullName evidence="1">Uncharacterized protein</fullName>
    </submittedName>
</protein>
<dbReference type="EMBL" id="MFUH01000040">
    <property type="protein sequence ID" value="OGI81139.1"/>
    <property type="molecule type" value="Genomic_DNA"/>
</dbReference>
<reference evidence="1 2" key="1">
    <citation type="journal article" date="2016" name="Nat. Commun.">
        <title>Thousands of microbial genomes shed light on interconnected biogeochemical processes in an aquifer system.</title>
        <authorList>
            <person name="Anantharaman K."/>
            <person name="Brown C.T."/>
            <person name="Hug L.A."/>
            <person name="Sharon I."/>
            <person name="Castelle C.J."/>
            <person name="Probst A.J."/>
            <person name="Thomas B.C."/>
            <person name="Singh A."/>
            <person name="Wilkins M.J."/>
            <person name="Karaoz U."/>
            <person name="Brodie E.L."/>
            <person name="Williams K.H."/>
            <person name="Hubbard S.S."/>
            <person name="Banfield J.F."/>
        </authorList>
    </citation>
    <scope>NUCLEOTIDE SEQUENCE [LARGE SCALE GENOMIC DNA]</scope>
</reference>
<organism evidence="1 2">
    <name type="scientific">Candidatus Nomurabacteria bacterium RIFCSPHIGHO2_02_FULL_42_24</name>
    <dbReference type="NCBI Taxonomy" id="1801757"/>
    <lineage>
        <taxon>Bacteria</taxon>
        <taxon>Candidatus Nomuraibacteriota</taxon>
    </lineage>
</organism>
<evidence type="ECO:0000313" key="2">
    <source>
        <dbReference type="Proteomes" id="UP000179880"/>
    </source>
</evidence>
<gene>
    <name evidence="1" type="ORF">A3B93_02565</name>
</gene>
<sequence length="135" mass="15805">MKTIVLSIIAVLVGIVLFLPTYSFSQANTLKAYYIEKKFIAPYLSEEINPCSFQLIQYRYDALNRLTLYFVSFCDTINAIMYDYDGNGNRISETSLFFVRDNPSRYRLENPKPPEKDFEGIIKKMLSQLMERKIE</sequence>
<comment type="caution">
    <text evidence="1">The sequence shown here is derived from an EMBL/GenBank/DDBJ whole genome shotgun (WGS) entry which is preliminary data.</text>
</comment>
<dbReference type="AlphaFoldDB" id="A0A1F6WGX4"/>
<evidence type="ECO:0000313" key="1">
    <source>
        <dbReference type="EMBL" id="OGI81139.1"/>
    </source>
</evidence>
<accession>A0A1F6WGX4</accession>
<name>A0A1F6WGX4_9BACT</name>
<dbReference type="Proteomes" id="UP000179880">
    <property type="component" value="Unassembled WGS sequence"/>
</dbReference>